<dbReference type="InterPro" id="IPR045863">
    <property type="entry name" value="CorA_TM1_TM2"/>
</dbReference>
<sequence length="552" mass="64189">MTGEDNLQGDNHVRLFHANLVWPLQLEPLVGKDVDGRHWEVFESLKAAQPWRRLDDEFTDDPSHFKERHYREFVSFLPYVQRFLYGEGRSRHVLADDPPGNSPMHVFRRSDVARLRLTLREGQTPVELNVVHLDLYFFHDLDLVQMNLEVRADDLPLATVREILFRFGRAYPSGWDEEGEGLHNVYLAEWLGADGQVIARSDSAQRLKYLSFVCEHRSPNISEHWACLLRPLVLAHSDEVGDLRYRLIEYHRMPVMAYIALEQPRTLNREDWIRIGLATMLHPDEALPVNVPWIAEFEKRYCQDRYWTDTASGPNSRFICTGNAMTVVGDAQSRFFLDTERGVLAQFRHQYFLVCLIAHLHRASLLVFSEVLVDAVNDLDIRNDVSVRRFKRRIRANFETFLRFTHRYWFHELSERPHVQAIFRMCAKHLRNDDLYDEVRSEIREMSNYLDSDSQRRQSNTVVRLTVITILGLIATVTTGYFGMNIIPFGEGSVSERILHGVVATSVFIGLVLFAVSRSKRLSDFLEAMSDETLSFGGKFKALWGALFDKER</sequence>
<comment type="subcellular location">
    <subcellularLocation>
        <location evidence="1">Membrane</location>
        <topology evidence="1">Multi-pass membrane protein</topology>
    </subcellularLocation>
</comment>
<dbReference type="Proteomes" id="UP000739411">
    <property type="component" value="Unassembled WGS sequence"/>
</dbReference>
<evidence type="ECO:0000256" key="3">
    <source>
        <dbReference type="ARBA" id="ARBA00022989"/>
    </source>
</evidence>
<evidence type="ECO:0000256" key="1">
    <source>
        <dbReference type="ARBA" id="ARBA00004141"/>
    </source>
</evidence>
<dbReference type="GO" id="GO:0016020">
    <property type="term" value="C:membrane"/>
    <property type="evidence" value="ECO:0007669"/>
    <property type="project" value="UniProtKB-SubCell"/>
</dbReference>
<evidence type="ECO:0000313" key="7">
    <source>
        <dbReference type="Proteomes" id="UP000739411"/>
    </source>
</evidence>
<dbReference type="Pfam" id="PF01544">
    <property type="entry name" value="CorA"/>
    <property type="match status" value="1"/>
</dbReference>
<evidence type="ECO:0000256" key="5">
    <source>
        <dbReference type="SAM" id="Phobius"/>
    </source>
</evidence>
<accession>A0A935MUU6</accession>
<dbReference type="AlphaFoldDB" id="A0A935MUU6"/>
<dbReference type="GO" id="GO:0046873">
    <property type="term" value="F:metal ion transmembrane transporter activity"/>
    <property type="evidence" value="ECO:0007669"/>
    <property type="project" value="InterPro"/>
</dbReference>
<reference evidence="6 7" key="1">
    <citation type="submission" date="2020-10" db="EMBL/GenBank/DDBJ databases">
        <title>Connecting structure to function with the recovery of over 1000 high-quality activated sludge metagenome-assembled genomes encoding full-length rRNA genes using long-read sequencing.</title>
        <authorList>
            <person name="Singleton C.M."/>
            <person name="Petriglieri F."/>
            <person name="Kristensen J.M."/>
            <person name="Kirkegaard R.H."/>
            <person name="Michaelsen T.Y."/>
            <person name="Andersen M.H."/>
            <person name="Karst S.M."/>
            <person name="Dueholm M.S."/>
            <person name="Nielsen P.H."/>
            <person name="Albertsen M."/>
        </authorList>
    </citation>
    <scope>NUCLEOTIDE SEQUENCE [LARGE SCALE GENOMIC DNA]</scope>
    <source>
        <strain evidence="6">EsbW_18-Q3-R4-48_BATAC.463</strain>
    </source>
</reference>
<evidence type="ECO:0000256" key="2">
    <source>
        <dbReference type="ARBA" id="ARBA00022692"/>
    </source>
</evidence>
<feature type="transmembrane region" description="Helical" evidence="5">
    <location>
        <begin position="498"/>
        <end position="516"/>
    </location>
</feature>
<keyword evidence="2 5" id="KW-0812">Transmembrane</keyword>
<evidence type="ECO:0000256" key="4">
    <source>
        <dbReference type="ARBA" id="ARBA00023136"/>
    </source>
</evidence>
<organism evidence="6 7">
    <name type="scientific">Candidatus Dechloromonas phosphorivorans</name>
    <dbReference type="NCBI Taxonomy" id="2899244"/>
    <lineage>
        <taxon>Bacteria</taxon>
        <taxon>Pseudomonadati</taxon>
        <taxon>Pseudomonadota</taxon>
        <taxon>Betaproteobacteria</taxon>
        <taxon>Rhodocyclales</taxon>
        <taxon>Azonexaceae</taxon>
        <taxon>Dechloromonas</taxon>
    </lineage>
</organism>
<proteinExistence type="predicted"/>
<feature type="transmembrane region" description="Helical" evidence="5">
    <location>
        <begin position="462"/>
        <end position="486"/>
    </location>
</feature>
<dbReference type="SUPFAM" id="SSF144083">
    <property type="entry name" value="Magnesium transport protein CorA, transmembrane region"/>
    <property type="match status" value="1"/>
</dbReference>
<dbReference type="Gene3D" id="1.20.58.340">
    <property type="entry name" value="Magnesium transport protein CorA, transmembrane region"/>
    <property type="match status" value="1"/>
</dbReference>
<protein>
    <recommendedName>
        <fullName evidence="8">CorA-like Mg2+ transporter protein</fullName>
    </recommendedName>
</protein>
<dbReference type="InterPro" id="IPR002523">
    <property type="entry name" value="MgTranspt_CorA/ZnTranspt_ZntB"/>
</dbReference>
<evidence type="ECO:0008006" key="8">
    <source>
        <dbReference type="Google" id="ProtNLM"/>
    </source>
</evidence>
<evidence type="ECO:0000313" key="6">
    <source>
        <dbReference type="EMBL" id="MBK7414092.1"/>
    </source>
</evidence>
<keyword evidence="3 5" id="KW-1133">Transmembrane helix</keyword>
<keyword evidence="4 5" id="KW-0472">Membrane</keyword>
<comment type="caution">
    <text evidence="6">The sequence shown here is derived from an EMBL/GenBank/DDBJ whole genome shotgun (WGS) entry which is preliminary data.</text>
</comment>
<gene>
    <name evidence="6" type="ORF">IPJ38_02195</name>
</gene>
<dbReference type="EMBL" id="JADJMS010000006">
    <property type="protein sequence ID" value="MBK7414092.1"/>
    <property type="molecule type" value="Genomic_DNA"/>
</dbReference>
<name>A0A935MUU6_9RHOO</name>